<feature type="region of interest" description="Disordered" evidence="1">
    <location>
        <begin position="56"/>
        <end position="80"/>
    </location>
</feature>
<keyword evidence="3" id="KW-1185">Reference proteome</keyword>
<organism evidence="2 3">
    <name type="scientific">Trametes pubescens</name>
    <name type="common">White-rot fungus</name>
    <dbReference type="NCBI Taxonomy" id="154538"/>
    <lineage>
        <taxon>Eukaryota</taxon>
        <taxon>Fungi</taxon>
        <taxon>Dikarya</taxon>
        <taxon>Basidiomycota</taxon>
        <taxon>Agaricomycotina</taxon>
        <taxon>Agaricomycetes</taxon>
        <taxon>Polyporales</taxon>
        <taxon>Polyporaceae</taxon>
        <taxon>Trametes</taxon>
    </lineage>
</organism>
<dbReference type="AlphaFoldDB" id="A0A1M2V200"/>
<dbReference type="STRING" id="154538.A0A1M2V200"/>
<evidence type="ECO:0000313" key="2">
    <source>
        <dbReference type="EMBL" id="OJT01611.1"/>
    </source>
</evidence>
<feature type="compositionally biased region" description="Low complexity" evidence="1">
    <location>
        <begin position="56"/>
        <end position="75"/>
    </location>
</feature>
<reference evidence="2 3" key="1">
    <citation type="submission" date="2016-10" db="EMBL/GenBank/DDBJ databases">
        <title>Genome sequence of the basidiomycete white-rot fungus Trametes pubescens.</title>
        <authorList>
            <person name="Makela M.R."/>
            <person name="Granchi Z."/>
            <person name="Peng M."/>
            <person name="De Vries R.P."/>
            <person name="Grigoriev I."/>
            <person name="Riley R."/>
            <person name="Hilden K."/>
        </authorList>
    </citation>
    <scope>NUCLEOTIDE SEQUENCE [LARGE SCALE GENOMIC DNA]</scope>
    <source>
        <strain evidence="2 3">FBCC735</strain>
    </source>
</reference>
<evidence type="ECO:0000313" key="3">
    <source>
        <dbReference type="Proteomes" id="UP000184267"/>
    </source>
</evidence>
<accession>A0A1M2V200</accession>
<feature type="region of interest" description="Disordered" evidence="1">
    <location>
        <begin position="1"/>
        <end position="20"/>
    </location>
</feature>
<proteinExistence type="predicted"/>
<protein>
    <submittedName>
        <fullName evidence="2">Uncharacterized protein</fullName>
    </submittedName>
</protein>
<sequence length="241" mass="26620">MERDAQTQPDAAGNAAGSQSIPWTPEDYLAAFEAANDQYWREHGLSMMHSSHTTSVSVPAAQGTAAPGAPSTSAAQPHTQAVQDRAYYELLPQQEYVAKRRFQPKPPVLFRTWSTPYVKLADALTGNVALLLGRDEAVLPEDHLSQKQSLRLEIVGCRSYERQINVRNPANGFRSITKGKLAEKIAREIHDYMNRHQSAPFGLPRLGLGPGTAGFERLVLLELRHVSKSSWQPVLGVLRAE</sequence>
<dbReference type="Proteomes" id="UP000184267">
    <property type="component" value="Unassembled WGS sequence"/>
</dbReference>
<dbReference type="EMBL" id="MNAD01001730">
    <property type="protein sequence ID" value="OJT01611.1"/>
    <property type="molecule type" value="Genomic_DNA"/>
</dbReference>
<name>A0A1M2V200_TRAPU</name>
<gene>
    <name evidence="2" type="ORF">TRAPUB_7953</name>
</gene>
<dbReference type="OMA" id="WTPEDYL"/>
<evidence type="ECO:0000256" key="1">
    <source>
        <dbReference type="SAM" id="MobiDB-lite"/>
    </source>
</evidence>
<dbReference type="OrthoDB" id="2799313at2759"/>
<comment type="caution">
    <text evidence="2">The sequence shown here is derived from an EMBL/GenBank/DDBJ whole genome shotgun (WGS) entry which is preliminary data.</text>
</comment>